<dbReference type="STRING" id="158500.BES08_12990"/>
<keyword evidence="7" id="KW-0119">Carbohydrate metabolism</keyword>
<name>A0A031JZJ1_9SPHN</name>
<sequence length="343" mass="37427">MAADSIFRPKVDRRTFSLGALMAFTAACNTAPSQGRAQQVNDPLWTQWRDRFVAPEGRVVDTGNGRISHSEGQSYGMILSLRAGDREAFERIAKWTQDTLGREDMALHSWKYDPTAAVPVSDPNNATDGDLVIAWALALAGQRWKRSEWSDRAREVRKAIREHCVISRFGRELLLPGVVGFAEGAQVMLNPSYFVWPALDQFAKADGAATWGGVVRNCEAITTLAHFGMHSLPSDWVAVSGYNAVAPAVGKPPRFGYDAIRIPLYAAVGGRSTLVQPVADWWRSRIAQHRSIPAWVDVVTGEEANYALSSGGAAIAARLIGSTPPVALDSDYFSASLQMLARL</sequence>
<dbReference type="InterPro" id="IPR008928">
    <property type="entry name" value="6-hairpin_glycosidase_sf"/>
</dbReference>
<dbReference type="SUPFAM" id="SSF48208">
    <property type="entry name" value="Six-hairpin glycosidases"/>
    <property type="match status" value="1"/>
</dbReference>
<dbReference type="Gene3D" id="1.50.10.10">
    <property type="match status" value="1"/>
</dbReference>
<comment type="similarity">
    <text evidence="2">Belongs to the glycosyl hydrolase 8 (cellulase D) family.</text>
</comment>
<proteinExistence type="inferred from homology"/>
<dbReference type="RefSeq" id="WP_008831189.1">
    <property type="nucleotide sequence ID" value="NZ_JFYZ01000010.1"/>
</dbReference>
<keyword evidence="5" id="KW-0136">Cellulose degradation</keyword>
<evidence type="ECO:0000256" key="3">
    <source>
        <dbReference type="ARBA" id="ARBA00012601"/>
    </source>
</evidence>
<dbReference type="PATRIC" id="fig|158500.4.peg.2273"/>
<evidence type="ECO:0000256" key="1">
    <source>
        <dbReference type="ARBA" id="ARBA00000966"/>
    </source>
</evidence>
<accession>A0A031JZJ1</accession>
<dbReference type="GO" id="GO:0030245">
    <property type="term" value="P:cellulose catabolic process"/>
    <property type="evidence" value="ECO:0007669"/>
    <property type="project" value="UniProtKB-KW"/>
</dbReference>
<evidence type="ECO:0000256" key="4">
    <source>
        <dbReference type="ARBA" id="ARBA00022801"/>
    </source>
</evidence>
<evidence type="ECO:0000256" key="2">
    <source>
        <dbReference type="ARBA" id="ARBA00009209"/>
    </source>
</evidence>
<evidence type="ECO:0000256" key="7">
    <source>
        <dbReference type="ARBA" id="ARBA00023326"/>
    </source>
</evidence>
<dbReference type="InterPro" id="IPR002037">
    <property type="entry name" value="Glyco_hydro_8"/>
</dbReference>
<keyword evidence="4" id="KW-0378">Hydrolase</keyword>
<dbReference type="AlphaFoldDB" id="A0A031JZJ1"/>
<dbReference type="Pfam" id="PF01270">
    <property type="entry name" value="Glyco_hydro_8"/>
    <property type="match status" value="1"/>
</dbReference>
<comment type="caution">
    <text evidence="8">The sequence shown here is derived from an EMBL/GenBank/DDBJ whole genome shotgun (WGS) entry which is preliminary data.</text>
</comment>
<evidence type="ECO:0000256" key="5">
    <source>
        <dbReference type="ARBA" id="ARBA00023001"/>
    </source>
</evidence>
<evidence type="ECO:0000313" key="9">
    <source>
        <dbReference type="Proteomes" id="UP000024329"/>
    </source>
</evidence>
<keyword evidence="7" id="KW-0624">Polysaccharide degradation</keyword>
<dbReference type="GO" id="GO:0008810">
    <property type="term" value="F:cellulase activity"/>
    <property type="evidence" value="ECO:0007669"/>
    <property type="project" value="UniProtKB-EC"/>
</dbReference>
<reference evidence="8 9" key="1">
    <citation type="submission" date="2014-03" db="EMBL/GenBank/DDBJ databases">
        <title>Whole genome sequence of Novosphingobium resinovorum KF1.</title>
        <authorList>
            <person name="Gan H.M."/>
            <person name="Gan H.Y."/>
            <person name="Chew T.H."/>
            <person name="Savka M.A."/>
        </authorList>
    </citation>
    <scope>NUCLEOTIDE SEQUENCE [LARGE SCALE GENOMIC DNA]</scope>
    <source>
        <strain evidence="8 9">KF1</strain>
    </source>
</reference>
<dbReference type="Proteomes" id="UP000024329">
    <property type="component" value="Unassembled WGS sequence"/>
</dbReference>
<organism evidence="8 9">
    <name type="scientific">Novosphingobium resinovorum</name>
    <dbReference type="NCBI Taxonomy" id="158500"/>
    <lineage>
        <taxon>Bacteria</taxon>
        <taxon>Pseudomonadati</taxon>
        <taxon>Pseudomonadota</taxon>
        <taxon>Alphaproteobacteria</taxon>
        <taxon>Sphingomonadales</taxon>
        <taxon>Sphingomonadaceae</taxon>
        <taxon>Novosphingobium</taxon>
    </lineage>
</organism>
<dbReference type="eggNOG" id="COG3405">
    <property type="taxonomic scope" value="Bacteria"/>
</dbReference>
<dbReference type="EMBL" id="JFYZ01000010">
    <property type="protein sequence ID" value="EZP82208.1"/>
    <property type="molecule type" value="Genomic_DNA"/>
</dbReference>
<dbReference type="EC" id="3.2.1.4" evidence="3"/>
<keyword evidence="6" id="KW-0326">Glycosidase</keyword>
<dbReference type="InterPro" id="IPR012341">
    <property type="entry name" value="6hp_glycosidase-like_sf"/>
</dbReference>
<gene>
    <name evidence="8" type="ORF">BV97_02231</name>
</gene>
<evidence type="ECO:0000313" key="8">
    <source>
        <dbReference type="EMBL" id="EZP82208.1"/>
    </source>
</evidence>
<evidence type="ECO:0000256" key="6">
    <source>
        <dbReference type="ARBA" id="ARBA00023295"/>
    </source>
</evidence>
<dbReference type="PRINTS" id="PR00735">
    <property type="entry name" value="GLHYDRLASE8"/>
</dbReference>
<comment type="catalytic activity">
    <reaction evidence="1">
        <text>Endohydrolysis of (1-&gt;4)-beta-D-glucosidic linkages in cellulose, lichenin and cereal beta-D-glucans.</text>
        <dbReference type="EC" id="3.2.1.4"/>
    </reaction>
</comment>
<protein>
    <recommendedName>
        <fullName evidence="3">cellulase</fullName>
        <ecNumber evidence="3">3.2.1.4</ecNumber>
    </recommendedName>
</protein>